<organism evidence="2 3">
    <name type="scientific">Gossypium harknessii</name>
    <dbReference type="NCBI Taxonomy" id="34285"/>
    <lineage>
        <taxon>Eukaryota</taxon>
        <taxon>Viridiplantae</taxon>
        <taxon>Streptophyta</taxon>
        <taxon>Embryophyta</taxon>
        <taxon>Tracheophyta</taxon>
        <taxon>Spermatophyta</taxon>
        <taxon>Magnoliopsida</taxon>
        <taxon>eudicotyledons</taxon>
        <taxon>Gunneridae</taxon>
        <taxon>Pentapetalae</taxon>
        <taxon>rosids</taxon>
        <taxon>malvids</taxon>
        <taxon>Malvales</taxon>
        <taxon>Malvaceae</taxon>
        <taxon>Malvoideae</taxon>
        <taxon>Gossypium</taxon>
    </lineage>
</organism>
<proteinExistence type="predicted"/>
<dbReference type="GO" id="GO:0004523">
    <property type="term" value="F:RNA-DNA hybrid ribonuclease activity"/>
    <property type="evidence" value="ECO:0007669"/>
    <property type="project" value="InterPro"/>
</dbReference>
<dbReference type="Proteomes" id="UP000593560">
    <property type="component" value="Unassembled WGS sequence"/>
</dbReference>
<keyword evidence="3" id="KW-1185">Reference proteome</keyword>
<evidence type="ECO:0000313" key="3">
    <source>
        <dbReference type="Proteomes" id="UP000593560"/>
    </source>
</evidence>
<reference evidence="2 3" key="1">
    <citation type="journal article" date="2019" name="Genome Biol. Evol.">
        <title>Insights into the evolution of the New World diploid cottons (Gossypium, subgenus Houzingenia) based on genome sequencing.</title>
        <authorList>
            <person name="Grover C.E."/>
            <person name="Arick M.A. 2nd"/>
            <person name="Thrash A."/>
            <person name="Conover J.L."/>
            <person name="Sanders W.S."/>
            <person name="Peterson D.G."/>
            <person name="Frelichowski J.E."/>
            <person name="Scheffler J.A."/>
            <person name="Scheffler B.E."/>
            <person name="Wendel J.F."/>
        </authorList>
    </citation>
    <scope>NUCLEOTIDE SEQUENCE [LARGE SCALE GENOMIC DNA]</scope>
    <source>
        <strain evidence="2">0</strain>
        <tissue evidence="2">Leaf</tissue>
    </source>
</reference>
<dbReference type="AlphaFoldDB" id="A0A7J9I341"/>
<dbReference type="Pfam" id="PF13456">
    <property type="entry name" value="RVT_3"/>
    <property type="match status" value="1"/>
</dbReference>
<dbReference type="OrthoDB" id="1002528at2759"/>
<comment type="caution">
    <text evidence="2">The sequence shown here is derived from an EMBL/GenBank/DDBJ whole genome shotgun (WGS) entry which is preliminary data.</text>
</comment>
<feature type="domain" description="RNase H type-1" evidence="1">
    <location>
        <begin position="1"/>
        <end position="49"/>
    </location>
</feature>
<protein>
    <recommendedName>
        <fullName evidence="1">RNase H type-1 domain-containing protein</fullName>
    </recommendedName>
</protein>
<accession>A0A7J9I341</accession>
<sequence>MALLLALEFTRDLGLSRILFEGDSLHVIHKLNNTQADWSEIQALVTEGRLRLITFFLLRLQFTIIFTALGFRWTSDRFWVEEVLFQVESAMAADKGSNAHLP</sequence>
<evidence type="ECO:0000313" key="2">
    <source>
        <dbReference type="EMBL" id="MBA0816542.1"/>
    </source>
</evidence>
<dbReference type="InterPro" id="IPR002156">
    <property type="entry name" value="RNaseH_domain"/>
</dbReference>
<evidence type="ECO:0000259" key="1">
    <source>
        <dbReference type="Pfam" id="PF13456"/>
    </source>
</evidence>
<name>A0A7J9I341_9ROSI</name>
<dbReference type="EMBL" id="JABFAD010000013">
    <property type="protein sequence ID" value="MBA0816542.1"/>
    <property type="molecule type" value="Genomic_DNA"/>
</dbReference>
<gene>
    <name evidence="2" type="ORF">Gohar_001193</name>
</gene>
<dbReference type="GO" id="GO:0003676">
    <property type="term" value="F:nucleic acid binding"/>
    <property type="evidence" value="ECO:0007669"/>
    <property type="project" value="InterPro"/>
</dbReference>